<gene>
    <name evidence="9" type="ORF">GUITHDRAFT_116454</name>
</gene>
<dbReference type="EnsemblProtists" id="EKX37341">
    <property type="protein sequence ID" value="EKX37341"/>
    <property type="gene ID" value="GUITHDRAFT_116454"/>
</dbReference>
<dbReference type="SUPFAM" id="SSF50156">
    <property type="entry name" value="PDZ domain-like"/>
    <property type="match status" value="1"/>
</dbReference>
<dbReference type="PANTHER" id="PTHR32060">
    <property type="entry name" value="TAIL-SPECIFIC PROTEASE"/>
    <property type="match status" value="1"/>
</dbReference>
<evidence type="ECO:0000259" key="8">
    <source>
        <dbReference type="SMART" id="SM00245"/>
    </source>
</evidence>
<dbReference type="InterPro" id="IPR036034">
    <property type="entry name" value="PDZ_sf"/>
</dbReference>
<evidence type="ECO:0000256" key="4">
    <source>
        <dbReference type="ARBA" id="ARBA00022825"/>
    </source>
</evidence>
<dbReference type="Pfam" id="PF03572">
    <property type="entry name" value="Peptidase_S41"/>
    <property type="match status" value="1"/>
</dbReference>
<keyword evidence="11" id="KW-1185">Reference proteome</keyword>
<dbReference type="InterPro" id="IPR004447">
    <property type="entry name" value="Peptidase_S41A"/>
</dbReference>
<reference evidence="11" key="2">
    <citation type="submission" date="2012-11" db="EMBL/GenBank/DDBJ databases">
        <authorList>
            <person name="Kuo A."/>
            <person name="Curtis B.A."/>
            <person name="Tanifuji G."/>
            <person name="Burki F."/>
            <person name="Gruber A."/>
            <person name="Irimia M."/>
            <person name="Maruyama S."/>
            <person name="Arias M.C."/>
            <person name="Ball S.G."/>
            <person name="Gile G.H."/>
            <person name="Hirakawa Y."/>
            <person name="Hopkins J.F."/>
            <person name="Rensing S.A."/>
            <person name="Schmutz J."/>
            <person name="Symeonidi A."/>
            <person name="Elias M."/>
            <person name="Eveleigh R.J."/>
            <person name="Herman E.K."/>
            <person name="Klute M.J."/>
            <person name="Nakayama T."/>
            <person name="Obornik M."/>
            <person name="Reyes-Prieto A."/>
            <person name="Armbrust E.V."/>
            <person name="Aves S.J."/>
            <person name="Beiko R.G."/>
            <person name="Coutinho P."/>
            <person name="Dacks J.B."/>
            <person name="Durnford D.G."/>
            <person name="Fast N.M."/>
            <person name="Green B.R."/>
            <person name="Grisdale C."/>
            <person name="Hempe F."/>
            <person name="Henrissat B."/>
            <person name="Hoppner M.P."/>
            <person name="Ishida K.-I."/>
            <person name="Kim E."/>
            <person name="Koreny L."/>
            <person name="Kroth P.G."/>
            <person name="Liu Y."/>
            <person name="Malik S.-B."/>
            <person name="Maier U.G."/>
            <person name="McRose D."/>
            <person name="Mock T."/>
            <person name="Neilson J.A."/>
            <person name="Onodera N.T."/>
            <person name="Poole A.M."/>
            <person name="Pritham E.J."/>
            <person name="Richards T.A."/>
            <person name="Rocap G."/>
            <person name="Roy S.W."/>
            <person name="Sarai C."/>
            <person name="Schaack S."/>
            <person name="Shirato S."/>
            <person name="Slamovits C.H."/>
            <person name="Spencer D.F."/>
            <person name="Suzuki S."/>
            <person name="Worden A.Z."/>
            <person name="Zauner S."/>
            <person name="Barry K."/>
            <person name="Bell C."/>
            <person name="Bharti A.K."/>
            <person name="Crow J.A."/>
            <person name="Grimwood J."/>
            <person name="Kramer R."/>
            <person name="Lindquist E."/>
            <person name="Lucas S."/>
            <person name="Salamov A."/>
            <person name="McFadden G.I."/>
            <person name="Lane C.E."/>
            <person name="Keeling P.J."/>
            <person name="Gray M.W."/>
            <person name="Grigoriev I.V."/>
            <person name="Archibald J.M."/>
        </authorList>
    </citation>
    <scope>NUCLEOTIDE SEQUENCE</scope>
    <source>
        <strain evidence="11">CCMP2712</strain>
    </source>
</reference>
<dbReference type="NCBIfam" id="TIGR00225">
    <property type="entry name" value="prc"/>
    <property type="match status" value="1"/>
</dbReference>
<dbReference type="EMBL" id="JH993060">
    <property type="protein sequence ID" value="EKX37341.1"/>
    <property type="molecule type" value="Genomic_DNA"/>
</dbReference>
<evidence type="ECO:0000259" key="7">
    <source>
        <dbReference type="SMART" id="SM00228"/>
    </source>
</evidence>
<reference evidence="10" key="3">
    <citation type="submission" date="2015-06" db="UniProtKB">
        <authorList>
            <consortium name="EnsemblProtists"/>
        </authorList>
    </citation>
    <scope>IDENTIFICATION</scope>
</reference>
<keyword evidence="6" id="KW-0812">Transmembrane</keyword>
<dbReference type="InterPro" id="IPR005151">
    <property type="entry name" value="Tail-specific_protease"/>
</dbReference>
<dbReference type="Gene3D" id="3.30.750.44">
    <property type="match status" value="1"/>
</dbReference>
<dbReference type="SUPFAM" id="SSF52096">
    <property type="entry name" value="ClpP/crotonase"/>
    <property type="match status" value="1"/>
</dbReference>
<dbReference type="GO" id="GO:0006508">
    <property type="term" value="P:proteolysis"/>
    <property type="evidence" value="ECO:0007669"/>
    <property type="project" value="UniProtKB-KW"/>
</dbReference>
<dbReference type="GO" id="GO:0008236">
    <property type="term" value="F:serine-type peptidase activity"/>
    <property type="evidence" value="ECO:0007669"/>
    <property type="project" value="UniProtKB-KW"/>
</dbReference>
<dbReference type="HOGENOM" id="CLU_017295_2_0_1"/>
<organism evidence="9">
    <name type="scientific">Guillardia theta (strain CCMP2712)</name>
    <name type="common">Cryptophyte</name>
    <dbReference type="NCBI Taxonomy" id="905079"/>
    <lineage>
        <taxon>Eukaryota</taxon>
        <taxon>Cryptophyceae</taxon>
        <taxon>Pyrenomonadales</taxon>
        <taxon>Geminigeraceae</taxon>
        <taxon>Guillardia</taxon>
    </lineage>
</organism>
<evidence type="ECO:0000313" key="11">
    <source>
        <dbReference type="Proteomes" id="UP000011087"/>
    </source>
</evidence>
<dbReference type="KEGG" id="gtt:GUITHDRAFT_116454"/>
<sequence>MCRHMIRSGGHSNRMLNILTRVSMSGVSKEDEKQGVKSPLQRAVDIWNMLFQPSFKVSVPVAIFSWLVGSVVLTGAMFVSLVYFVPEPQIQEPSSSVVEDVALFEHILRDIDTGYVEKVSTEKLFETGVRAMLGSLDPYTEFENNKAAENLQIQTFGTYGGVGVGLAEDWKIGRDGREKETKSFRVMNALEGYAYDAGLRPGDHIFKVDDEYLDGKSIADVTNLLRGKPGSDVRVAFYRDGLEKPGEVVLHRDQIHIKDVSLAMRIGPWADSIGYIQLKGFAVDAGREVKNALEQLKESTADGKLKAVVLDLRGNPGGLLTSAVDVAEQFVPRGSVIVTTKGRDGPVWSYTSQRDPVLDPSTKVIVLTDRRTASAAEIVAGAIQDHDRGIIVGEKTFGKGLVQQVAHLPYDTSLKYTVAKYYTPSGRCIQSVKYQEGGVEEAKLGRSSVPAGQGYVSRVVKDGERKVFKTSKGRLVRDGGGVEPDLMIPAPSQSEIELQLVEQGSYLNFASKWAVEHPDLVNEKLIWKDNDIVTPQVFDEFVKYISDKKESGFELRTRFDGAIRELSEAVSLGGFPKLKGELDRLQEMAHSELLSNMMEHRDLISQRIEDALRARCEPETVRIAHALRHDQYISKATEIALNPRAYDSFLSEGVAIAPSSQDHKTTSARHQLSASARKANGHYM</sequence>
<comment type="similarity">
    <text evidence="1">Belongs to the peptidase S41A family.</text>
</comment>
<dbReference type="InterPro" id="IPR041489">
    <property type="entry name" value="PDZ_6"/>
</dbReference>
<feature type="region of interest" description="Disordered" evidence="5">
    <location>
        <begin position="658"/>
        <end position="684"/>
    </location>
</feature>
<keyword evidence="6" id="KW-0472">Membrane</keyword>
<feature type="domain" description="PDZ" evidence="7">
    <location>
        <begin position="160"/>
        <end position="241"/>
    </location>
</feature>
<evidence type="ECO:0000313" key="9">
    <source>
        <dbReference type="EMBL" id="EKX37341.1"/>
    </source>
</evidence>
<evidence type="ECO:0000256" key="3">
    <source>
        <dbReference type="ARBA" id="ARBA00022801"/>
    </source>
</evidence>
<dbReference type="CDD" id="cd06782">
    <property type="entry name" value="cpPDZ_CPP-like"/>
    <property type="match status" value="1"/>
</dbReference>
<proteinExistence type="inferred from homology"/>
<evidence type="ECO:0000256" key="6">
    <source>
        <dbReference type="SAM" id="Phobius"/>
    </source>
</evidence>
<evidence type="ECO:0000256" key="5">
    <source>
        <dbReference type="SAM" id="MobiDB-lite"/>
    </source>
</evidence>
<dbReference type="CDD" id="cd07560">
    <property type="entry name" value="Peptidase_S41_CPP"/>
    <property type="match status" value="1"/>
</dbReference>
<dbReference type="OrthoDB" id="43580at2759"/>
<dbReference type="PaxDb" id="55529-EKX37341"/>
<dbReference type="SMART" id="SM00228">
    <property type="entry name" value="PDZ"/>
    <property type="match status" value="1"/>
</dbReference>
<dbReference type="Gene3D" id="2.30.42.10">
    <property type="match status" value="1"/>
</dbReference>
<name>L1IM74_GUITC</name>
<keyword evidence="3" id="KW-0378">Hydrolase</keyword>
<dbReference type="STRING" id="905079.L1IM74"/>
<evidence type="ECO:0000313" key="10">
    <source>
        <dbReference type="EnsemblProtists" id="EKX37341"/>
    </source>
</evidence>
<dbReference type="eggNOG" id="ENOG502RW0A">
    <property type="taxonomic scope" value="Eukaryota"/>
</dbReference>
<feature type="transmembrane region" description="Helical" evidence="6">
    <location>
        <begin position="59"/>
        <end position="85"/>
    </location>
</feature>
<keyword evidence="2" id="KW-0645">Protease</keyword>
<dbReference type="InterPro" id="IPR001478">
    <property type="entry name" value="PDZ"/>
</dbReference>
<accession>L1IM74</accession>
<keyword evidence="4" id="KW-0720">Serine protease</keyword>
<reference evidence="9 11" key="1">
    <citation type="journal article" date="2012" name="Nature">
        <title>Algal genomes reveal evolutionary mosaicism and the fate of nucleomorphs.</title>
        <authorList>
            <consortium name="DOE Joint Genome Institute"/>
            <person name="Curtis B.A."/>
            <person name="Tanifuji G."/>
            <person name="Burki F."/>
            <person name="Gruber A."/>
            <person name="Irimia M."/>
            <person name="Maruyama S."/>
            <person name="Arias M.C."/>
            <person name="Ball S.G."/>
            <person name="Gile G.H."/>
            <person name="Hirakawa Y."/>
            <person name="Hopkins J.F."/>
            <person name="Kuo A."/>
            <person name="Rensing S.A."/>
            <person name="Schmutz J."/>
            <person name="Symeonidi A."/>
            <person name="Elias M."/>
            <person name="Eveleigh R.J."/>
            <person name="Herman E.K."/>
            <person name="Klute M.J."/>
            <person name="Nakayama T."/>
            <person name="Obornik M."/>
            <person name="Reyes-Prieto A."/>
            <person name="Armbrust E.V."/>
            <person name="Aves S.J."/>
            <person name="Beiko R.G."/>
            <person name="Coutinho P."/>
            <person name="Dacks J.B."/>
            <person name="Durnford D.G."/>
            <person name="Fast N.M."/>
            <person name="Green B.R."/>
            <person name="Grisdale C.J."/>
            <person name="Hempel F."/>
            <person name="Henrissat B."/>
            <person name="Hoppner M.P."/>
            <person name="Ishida K."/>
            <person name="Kim E."/>
            <person name="Koreny L."/>
            <person name="Kroth P.G."/>
            <person name="Liu Y."/>
            <person name="Malik S.B."/>
            <person name="Maier U.G."/>
            <person name="McRose D."/>
            <person name="Mock T."/>
            <person name="Neilson J.A."/>
            <person name="Onodera N.T."/>
            <person name="Poole A.M."/>
            <person name="Pritham E.J."/>
            <person name="Richards T.A."/>
            <person name="Rocap G."/>
            <person name="Roy S.W."/>
            <person name="Sarai C."/>
            <person name="Schaack S."/>
            <person name="Shirato S."/>
            <person name="Slamovits C.H."/>
            <person name="Spencer D.F."/>
            <person name="Suzuki S."/>
            <person name="Worden A.Z."/>
            <person name="Zauner S."/>
            <person name="Barry K."/>
            <person name="Bell C."/>
            <person name="Bharti A.K."/>
            <person name="Crow J.A."/>
            <person name="Grimwood J."/>
            <person name="Kramer R."/>
            <person name="Lindquist E."/>
            <person name="Lucas S."/>
            <person name="Salamov A."/>
            <person name="McFadden G.I."/>
            <person name="Lane C.E."/>
            <person name="Keeling P.J."/>
            <person name="Gray M.W."/>
            <person name="Grigoriev I.V."/>
            <person name="Archibald J.M."/>
        </authorList>
    </citation>
    <scope>NUCLEOTIDE SEQUENCE</scope>
    <source>
        <strain evidence="9 11">CCMP2712</strain>
    </source>
</reference>
<evidence type="ECO:0000256" key="1">
    <source>
        <dbReference type="ARBA" id="ARBA00009179"/>
    </source>
</evidence>
<dbReference type="SMART" id="SM00245">
    <property type="entry name" value="TSPc"/>
    <property type="match status" value="1"/>
</dbReference>
<feature type="domain" description="Tail specific protease" evidence="8">
    <location>
        <begin position="243"/>
        <end position="433"/>
    </location>
</feature>
<dbReference type="OMA" id="IQALDYW"/>
<dbReference type="InterPro" id="IPR029045">
    <property type="entry name" value="ClpP/crotonase-like_dom_sf"/>
</dbReference>
<keyword evidence="6" id="KW-1133">Transmembrane helix</keyword>
<evidence type="ECO:0008006" key="12">
    <source>
        <dbReference type="Google" id="ProtNLM"/>
    </source>
</evidence>
<dbReference type="Gene3D" id="3.90.226.10">
    <property type="entry name" value="2-enoyl-CoA Hydratase, Chain A, domain 1"/>
    <property type="match status" value="1"/>
</dbReference>
<dbReference type="Proteomes" id="UP000011087">
    <property type="component" value="Unassembled WGS sequence"/>
</dbReference>
<dbReference type="RefSeq" id="XP_005824321.1">
    <property type="nucleotide sequence ID" value="XM_005824264.1"/>
</dbReference>
<dbReference type="Pfam" id="PF17820">
    <property type="entry name" value="PDZ_6"/>
    <property type="match status" value="1"/>
</dbReference>
<dbReference type="PANTHER" id="PTHR32060:SF22">
    <property type="entry name" value="CARBOXYL-TERMINAL-PROCESSING PEPTIDASE 3, CHLOROPLASTIC"/>
    <property type="match status" value="1"/>
</dbReference>
<dbReference type="GeneID" id="17294137"/>
<evidence type="ECO:0000256" key="2">
    <source>
        <dbReference type="ARBA" id="ARBA00022670"/>
    </source>
</evidence>
<protein>
    <recommendedName>
        <fullName evidence="12">PDZ domain-containing protein</fullName>
    </recommendedName>
</protein>
<dbReference type="GO" id="GO:0004175">
    <property type="term" value="F:endopeptidase activity"/>
    <property type="evidence" value="ECO:0007669"/>
    <property type="project" value="TreeGrafter"/>
</dbReference>
<dbReference type="AlphaFoldDB" id="L1IM74"/>